<dbReference type="SUPFAM" id="SSF50249">
    <property type="entry name" value="Nucleic acid-binding proteins"/>
    <property type="match status" value="1"/>
</dbReference>
<feature type="region of interest" description="Disordered" evidence="3">
    <location>
        <begin position="43"/>
        <end position="66"/>
    </location>
</feature>
<dbReference type="GO" id="GO:1903461">
    <property type="term" value="P:Okazaki fragment processing involved in mitotic DNA replication"/>
    <property type="evidence" value="ECO:0007669"/>
    <property type="project" value="TreeGrafter"/>
</dbReference>
<dbReference type="OrthoDB" id="206088at2759"/>
<dbReference type="PANTHER" id="PTHR45674">
    <property type="entry name" value="DNA LIGASE 1/3 FAMILY MEMBER"/>
    <property type="match status" value="1"/>
</dbReference>
<protein>
    <submittedName>
        <fullName evidence="4">Uncharacterized protein</fullName>
    </submittedName>
</protein>
<dbReference type="PANTHER" id="PTHR45674:SF4">
    <property type="entry name" value="DNA LIGASE 1"/>
    <property type="match status" value="1"/>
</dbReference>
<evidence type="ECO:0000256" key="3">
    <source>
        <dbReference type="SAM" id="MobiDB-lite"/>
    </source>
</evidence>
<feature type="non-terminal residue" evidence="4">
    <location>
        <position position="1"/>
    </location>
</feature>
<evidence type="ECO:0000313" key="4">
    <source>
        <dbReference type="EMBL" id="CAD7236329.1"/>
    </source>
</evidence>
<dbReference type="GO" id="GO:0005739">
    <property type="term" value="C:mitochondrion"/>
    <property type="evidence" value="ECO:0007669"/>
    <property type="project" value="TreeGrafter"/>
</dbReference>
<name>A0A7R8WSF0_9CRUS</name>
<dbReference type="InterPro" id="IPR050191">
    <property type="entry name" value="ATP-dep_DNA_ligase"/>
</dbReference>
<gene>
    <name evidence="4" type="ORF">CTOB1V02_LOCUS14144</name>
</gene>
<proteinExistence type="inferred from homology"/>
<comment type="similarity">
    <text evidence="1">Belongs to the ATP-dependent DNA ligase family.</text>
</comment>
<evidence type="ECO:0000256" key="2">
    <source>
        <dbReference type="ARBA" id="ARBA00022598"/>
    </source>
</evidence>
<accession>A0A7R8WSF0</accession>
<organism evidence="4">
    <name type="scientific">Cyprideis torosa</name>
    <dbReference type="NCBI Taxonomy" id="163714"/>
    <lineage>
        <taxon>Eukaryota</taxon>
        <taxon>Metazoa</taxon>
        <taxon>Ecdysozoa</taxon>
        <taxon>Arthropoda</taxon>
        <taxon>Crustacea</taxon>
        <taxon>Oligostraca</taxon>
        <taxon>Ostracoda</taxon>
        <taxon>Podocopa</taxon>
        <taxon>Podocopida</taxon>
        <taxon>Cytherocopina</taxon>
        <taxon>Cytheroidea</taxon>
        <taxon>Cytherideidae</taxon>
        <taxon>Cyprideis</taxon>
    </lineage>
</organism>
<feature type="compositionally biased region" description="Polar residues" evidence="3">
    <location>
        <begin position="45"/>
        <end position="56"/>
    </location>
</feature>
<dbReference type="InterPro" id="IPR012340">
    <property type="entry name" value="NA-bd_OB-fold"/>
</dbReference>
<keyword evidence="2" id="KW-0436">Ligase</keyword>
<evidence type="ECO:0000256" key="1">
    <source>
        <dbReference type="ARBA" id="ARBA00007572"/>
    </source>
</evidence>
<reference evidence="4" key="1">
    <citation type="submission" date="2020-11" db="EMBL/GenBank/DDBJ databases">
        <authorList>
            <person name="Tran Van P."/>
        </authorList>
    </citation>
    <scope>NUCLEOTIDE SEQUENCE</scope>
</reference>
<dbReference type="GO" id="GO:0005634">
    <property type="term" value="C:nucleus"/>
    <property type="evidence" value="ECO:0007669"/>
    <property type="project" value="TreeGrafter"/>
</dbReference>
<dbReference type="GO" id="GO:0003910">
    <property type="term" value="F:DNA ligase (ATP) activity"/>
    <property type="evidence" value="ECO:0007669"/>
    <property type="project" value="TreeGrafter"/>
</dbReference>
<dbReference type="AlphaFoldDB" id="A0A7R8WSF0"/>
<sequence>NAGSLLQVDPQRGISLRFPRFLRIRDDKNPDDSTSPDQLAEMYRNQEQVKNSTSRSAGVDDEEGFY</sequence>
<dbReference type="Gene3D" id="2.40.50.140">
    <property type="entry name" value="Nucleic acid-binding proteins"/>
    <property type="match status" value="1"/>
</dbReference>
<dbReference type="EMBL" id="OB678237">
    <property type="protein sequence ID" value="CAD7236329.1"/>
    <property type="molecule type" value="Genomic_DNA"/>
</dbReference>